<gene>
    <name evidence="2" type="ORF">BOH66_15930</name>
</gene>
<evidence type="ECO:0000313" key="3">
    <source>
        <dbReference type="Proteomes" id="UP000187185"/>
    </source>
</evidence>
<dbReference type="EMBL" id="CP018762">
    <property type="protein sequence ID" value="APZ35553.1"/>
    <property type="molecule type" value="Genomic_DNA"/>
</dbReference>
<feature type="compositionally biased region" description="Basic and acidic residues" evidence="1">
    <location>
        <begin position="144"/>
        <end position="155"/>
    </location>
</feature>
<dbReference type="RefSeq" id="WP_076691919.1">
    <property type="nucleotide sequence ID" value="NZ_CALBSP010000046.1"/>
</dbReference>
<organism evidence="2 3">
    <name type="scientific">Microbacterium aurum</name>
    <dbReference type="NCBI Taxonomy" id="36805"/>
    <lineage>
        <taxon>Bacteria</taxon>
        <taxon>Bacillati</taxon>
        <taxon>Actinomycetota</taxon>
        <taxon>Actinomycetes</taxon>
        <taxon>Micrococcales</taxon>
        <taxon>Microbacteriaceae</taxon>
        <taxon>Microbacterium</taxon>
    </lineage>
</organism>
<dbReference type="Pfam" id="PF10604">
    <property type="entry name" value="Polyketide_cyc2"/>
    <property type="match status" value="1"/>
</dbReference>
<dbReference type="KEGG" id="maur:BOH66_15930"/>
<dbReference type="SUPFAM" id="SSF55961">
    <property type="entry name" value="Bet v1-like"/>
    <property type="match status" value="1"/>
</dbReference>
<name>A0A1P8UBQ0_9MICO</name>
<dbReference type="Proteomes" id="UP000187185">
    <property type="component" value="Chromosome"/>
</dbReference>
<feature type="region of interest" description="Disordered" evidence="1">
    <location>
        <begin position="144"/>
        <end position="185"/>
    </location>
</feature>
<evidence type="ECO:0000256" key="1">
    <source>
        <dbReference type="SAM" id="MobiDB-lite"/>
    </source>
</evidence>
<reference evidence="2 3" key="1">
    <citation type="submission" date="2016-12" db="EMBL/GenBank/DDBJ databases">
        <title>Complete genome sequence of Microbacterium aurum KACC 15219.</title>
        <authorList>
            <person name="Jung Y."/>
            <person name="Shin J.-H."/>
            <person name="Lee Y.-J."/>
            <person name="Yi H."/>
            <person name="Bahn Y.-S."/>
            <person name="Kim J.F."/>
            <person name="Lee D.-W."/>
        </authorList>
    </citation>
    <scope>NUCLEOTIDE SEQUENCE [LARGE SCALE GENOMIC DNA]</scope>
    <source>
        <strain evidence="2 3">KACC 15219</strain>
    </source>
</reference>
<evidence type="ECO:0000313" key="2">
    <source>
        <dbReference type="EMBL" id="APZ35553.1"/>
    </source>
</evidence>
<dbReference type="OrthoDB" id="4483486at2"/>
<dbReference type="STRING" id="36805.BOH66_15930"/>
<dbReference type="InterPro" id="IPR019587">
    <property type="entry name" value="Polyketide_cyclase/dehydratase"/>
</dbReference>
<keyword evidence="3" id="KW-1185">Reference proteome</keyword>
<dbReference type="Gene3D" id="3.30.530.20">
    <property type="match status" value="1"/>
</dbReference>
<proteinExistence type="predicted"/>
<dbReference type="AlphaFoldDB" id="A0A1P8UBQ0"/>
<dbReference type="InterPro" id="IPR023393">
    <property type="entry name" value="START-like_dom_sf"/>
</dbReference>
<sequence>MATTSVRLFDCTPDDVFAVLGDGWVYPVWVVGASRMRDVDPEWPAEGARIHHSLGAWPILIDDETEMVEWSPPRRIRLRAKAGPLGRAVVVIEVKPRGEGCVVRIGEEPVGGPAGLLPRFVWAPLLHLRNEETMRRLAFLSEGRRREREAGEKTARPAVPQPDEGTAAPDAAADAAAATDAAGGA</sequence>
<protein>
    <submittedName>
        <fullName evidence="2">Polyketide cyclase</fullName>
    </submittedName>
</protein>
<accession>A0A1P8UBQ0</accession>
<feature type="compositionally biased region" description="Low complexity" evidence="1">
    <location>
        <begin position="165"/>
        <end position="185"/>
    </location>
</feature>